<dbReference type="EMBL" id="CAJGYO010000010">
    <property type="protein sequence ID" value="CAD6258754.1"/>
    <property type="molecule type" value="Genomic_DNA"/>
</dbReference>
<dbReference type="Proteomes" id="UP000604825">
    <property type="component" value="Unassembled WGS sequence"/>
</dbReference>
<proteinExistence type="predicted"/>
<reference evidence="2" key="1">
    <citation type="submission" date="2020-10" db="EMBL/GenBank/DDBJ databases">
        <authorList>
            <person name="Han B."/>
            <person name="Lu T."/>
            <person name="Zhao Q."/>
            <person name="Huang X."/>
            <person name="Zhao Y."/>
        </authorList>
    </citation>
    <scope>NUCLEOTIDE SEQUENCE</scope>
</reference>
<evidence type="ECO:0000256" key="1">
    <source>
        <dbReference type="SAM" id="MobiDB-lite"/>
    </source>
</evidence>
<comment type="caution">
    <text evidence="2">The sequence shown here is derived from an EMBL/GenBank/DDBJ whole genome shotgun (WGS) entry which is preliminary data.</text>
</comment>
<organism evidence="2 3">
    <name type="scientific">Miscanthus lutarioriparius</name>
    <dbReference type="NCBI Taxonomy" id="422564"/>
    <lineage>
        <taxon>Eukaryota</taxon>
        <taxon>Viridiplantae</taxon>
        <taxon>Streptophyta</taxon>
        <taxon>Embryophyta</taxon>
        <taxon>Tracheophyta</taxon>
        <taxon>Spermatophyta</taxon>
        <taxon>Magnoliopsida</taxon>
        <taxon>Liliopsida</taxon>
        <taxon>Poales</taxon>
        <taxon>Poaceae</taxon>
        <taxon>PACMAD clade</taxon>
        <taxon>Panicoideae</taxon>
        <taxon>Andropogonodae</taxon>
        <taxon>Andropogoneae</taxon>
        <taxon>Saccharinae</taxon>
        <taxon>Miscanthus</taxon>
    </lineage>
</organism>
<evidence type="ECO:0000313" key="3">
    <source>
        <dbReference type="Proteomes" id="UP000604825"/>
    </source>
</evidence>
<evidence type="ECO:0000313" key="2">
    <source>
        <dbReference type="EMBL" id="CAD6258754.1"/>
    </source>
</evidence>
<keyword evidence="3" id="KW-1185">Reference proteome</keyword>
<gene>
    <name evidence="2" type="ORF">NCGR_LOCUS42221</name>
</gene>
<dbReference type="AlphaFoldDB" id="A0A811QDD8"/>
<protein>
    <submittedName>
        <fullName evidence="2">Uncharacterized protein</fullName>
    </submittedName>
</protein>
<name>A0A811QDD8_9POAL</name>
<feature type="region of interest" description="Disordered" evidence="1">
    <location>
        <begin position="188"/>
        <end position="210"/>
    </location>
</feature>
<accession>A0A811QDD8</accession>
<feature type="region of interest" description="Disordered" evidence="1">
    <location>
        <begin position="25"/>
        <end position="45"/>
    </location>
</feature>
<sequence length="278" mass="29741">MASRLSTTGSAYSVVALGPKAADAHASGSSAVRESEEEGWSWTRRSSSARLSLGPRLSTSTSTRPSISAGVDAVAVAEALAVLAALSARFCDLWSSSPMNHWTELEPGERGVCGRREEGEVVAVAADAAEEGEREREDEQQVGGAAAYAAVVEMVGERSSDYDVRGVDAELGEVPRRWWRSEEEGLRKVKLGPGGPSPTGGAKRRAVEQRRSSQGIIMEEGLPIAEAANFPGRVENPYWAHSMCNPTSTGLLSNRAYRSNLATPVPNFFDKNTDKNFV</sequence>